<comment type="catalytic activity">
    <reaction evidence="15">
        <text>a 3-O-[N-acetyl-alpha-neuraminyl-(2-&gt;3)-beta-D-galactosyl-(1-&gt;3)-N-acetyl-alpha-D-galactosaminyl]-L-threonyl-[protein] + CMP-N-acetyl-beta-neuraminate = a 3-O-{alpha-Neu5Ac-(2-&gt;3)-beta-D-Gal-(1-&gt;3)-[alpha-Neu5Ac-(2-&gt;6)]-alpha-D-GalNAc}-L-threonyl-[protein] + CMP + H(+)</text>
        <dbReference type="Rhea" id="RHEA:81659"/>
        <dbReference type="Rhea" id="RHEA-COMP:14417"/>
        <dbReference type="Rhea" id="RHEA-COMP:16763"/>
        <dbReference type="ChEBI" id="CHEBI:15378"/>
        <dbReference type="ChEBI" id="CHEBI:57812"/>
        <dbReference type="ChEBI" id="CHEBI:60377"/>
        <dbReference type="ChEBI" id="CHEBI:139598"/>
        <dbReference type="ChEBI" id="CHEBI:156398"/>
    </reaction>
    <physiologicalReaction direction="left-to-right" evidence="15">
        <dbReference type="Rhea" id="RHEA:81660"/>
    </physiologicalReaction>
</comment>
<dbReference type="PANTHER" id="PTHR45941:SF8">
    <property type="entry name" value="ALPHA-N-ACETYLGALACTOSAMINIDE ALPHA-2,6-SIALYLTRANSFERASE 1-LIKE"/>
    <property type="match status" value="1"/>
</dbReference>
<comment type="pathway">
    <text evidence="2">Protein modification; protein glycosylation.</text>
</comment>
<evidence type="ECO:0000256" key="10">
    <source>
        <dbReference type="ARBA" id="ARBA00023136"/>
    </source>
</evidence>
<dbReference type="Pfam" id="PF00777">
    <property type="entry name" value="Glyco_transf_29"/>
    <property type="match status" value="1"/>
</dbReference>
<evidence type="ECO:0000256" key="14">
    <source>
        <dbReference type="ARBA" id="ARBA00039109"/>
    </source>
</evidence>
<reference evidence="18" key="1">
    <citation type="submission" date="2022-01" db="EMBL/GenBank/DDBJ databases">
        <authorList>
            <person name="Braso-Vives M."/>
        </authorList>
    </citation>
    <scope>NUCLEOTIDE SEQUENCE</scope>
</reference>
<dbReference type="FunFam" id="3.90.1480.20:FF:000015">
    <property type="entry name" value="Lactosylceramide alpha-2,3-sialyltransferase"/>
    <property type="match status" value="1"/>
</dbReference>
<accession>A0A8K0EEN4</accession>
<evidence type="ECO:0000256" key="15">
    <source>
        <dbReference type="ARBA" id="ARBA00050664"/>
    </source>
</evidence>
<feature type="transmembrane region" description="Helical" evidence="17">
    <location>
        <begin position="12"/>
        <end position="30"/>
    </location>
</feature>
<evidence type="ECO:0000256" key="7">
    <source>
        <dbReference type="ARBA" id="ARBA00022968"/>
    </source>
</evidence>
<evidence type="ECO:0000256" key="2">
    <source>
        <dbReference type="ARBA" id="ARBA00004922"/>
    </source>
</evidence>
<keyword evidence="11" id="KW-1015">Disulfide bond</keyword>
<keyword evidence="12" id="KW-0325">Glycoprotein</keyword>
<evidence type="ECO:0000256" key="16">
    <source>
        <dbReference type="ARBA" id="ARBA00052285"/>
    </source>
</evidence>
<sequence>MVCILKTRNKQIYLYFCAVIVLSLLAYFLIHYRSSSFMHRKKKTSQWRPSFRVFLELRTGPTTEPMTDQEKLLEIAEILGVRGSLEDELYEEILAEIVLLAQNRRKQGVKAKNTVEEIHNMILHHAKNSEQMERLLEDMDVLDNLLPKKLEKELSVYPYKRNPTFTPSKCPNSFQRRSEVSRWFRDRYIPDIKVLLDGSDVTDGRFQDLTLFKLPFGYKSENEEVVQQILKHMENVDLYRGRRKPCIRCAVVGCGGILNGSRKGDEINAHDYVFRLNHAEIGPRYAPDVGNKTSFYIFFPESVDNRLLLNQDVTYLYVPFKTYDLQYINEKLQYDTIPEVCAKGKCMKLRNPKNVTSHNLRIVHPDFIRYVFANYLNASSSRPTTGALTVFLAMHVCDDVTLYGFGYDKRFSLHYYDKTFVNYTRWKTGSHDVDNERVLWSKLHQENVVTWYQR</sequence>
<evidence type="ECO:0000256" key="11">
    <source>
        <dbReference type="ARBA" id="ARBA00023157"/>
    </source>
</evidence>
<evidence type="ECO:0000256" key="6">
    <source>
        <dbReference type="ARBA" id="ARBA00022692"/>
    </source>
</evidence>
<name>A0A8K0EEN4_BRALA</name>
<keyword evidence="4" id="KW-0328">Glycosyltransferase</keyword>
<evidence type="ECO:0000313" key="19">
    <source>
        <dbReference type="Proteomes" id="UP000838412"/>
    </source>
</evidence>
<dbReference type="EC" id="2.4.3.3" evidence="14"/>
<keyword evidence="19" id="KW-1185">Reference proteome</keyword>
<keyword evidence="7" id="KW-0735">Signal-anchor</keyword>
<dbReference type="OrthoDB" id="10264956at2759"/>
<comment type="catalytic activity">
    <reaction evidence="13">
        <text>a beta-D-galactosyl-(1-&gt;3)-N-acetyl-alpha-D-galactosaminyl derivative + CMP-N-acetyl-beta-neuraminate = a beta-D-galactosyl-(1-&gt;3)-[N-acetyl-alpha-neuraminyl-(2-&gt;6)]-N-acetyl-alpha-D-galactosaminyl derivative + CMP + H(+)</text>
        <dbReference type="Rhea" id="RHEA:11136"/>
        <dbReference type="ChEBI" id="CHEBI:15378"/>
        <dbReference type="ChEBI" id="CHEBI:57812"/>
        <dbReference type="ChEBI" id="CHEBI:60377"/>
        <dbReference type="ChEBI" id="CHEBI:133470"/>
        <dbReference type="ChEBI" id="CHEBI:140764"/>
        <dbReference type="EC" id="2.4.3.3"/>
    </reaction>
    <physiologicalReaction direction="left-to-right" evidence="13">
        <dbReference type="Rhea" id="RHEA:11137"/>
    </physiologicalReaction>
</comment>
<dbReference type="GO" id="GO:0001665">
    <property type="term" value="F:alpha-N-acetylgalactosaminide alpha-2,6-sialyltransferase activity"/>
    <property type="evidence" value="ECO:0007669"/>
    <property type="project" value="UniProtKB-EC"/>
</dbReference>
<evidence type="ECO:0000313" key="18">
    <source>
        <dbReference type="EMBL" id="CAH1250167.1"/>
    </source>
</evidence>
<evidence type="ECO:0000256" key="17">
    <source>
        <dbReference type="SAM" id="Phobius"/>
    </source>
</evidence>
<evidence type="ECO:0000256" key="3">
    <source>
        <dbReference type="ARBA" id="ARBA00006003"/>
    </source>
</evidence>
<dbReference type="EMBL" id="OV696703">
    <property type="protein sequence ID" value="CAH1250167.1"/>
    <property type="molecule type" value="Genomic_DNA"/>
</dbReference>
<dbReference type="PANTHER" id="PTHR45941">
    <property type="entry name" value="ALPHA-N-ACETYLGALACTOSAMINIDE ALPHA-2,6-SIALYLTRANSFERASE 2-LIKE-RELATED"/>
    <property type="match status" value="1"/>
</dbReference>
<evidence type="ECO:0000256" key="8">
    <source>
        <dbReference type="ARBA" id="ARBA00022989"/>
    </source>
</evidence>
<evidence type="ECO:0000256" key="5">
    <source>
        <dbReference type="ARBA" id="ARBA00022679"/>
    </source>
</evidence>
<gene>
    <name evidence="18" type="primary">ST6GALNAC2</name>
    <name evidence="18" type="ORF">BLAG_LOCUS11014</name>
</gene>
<evidence type="ECO:0000256" key="12">
    <source>
        <dbReference type="ARBA" id="ARBA00023180"/>
    </source>
</evidence>
<evidence type="ECO:0000256" key="13">
    <source>
        <dbReference type="ARBA" id="ARBA00036348"/>
    </source>
</evidence>
<keyword evidence="9" id="KW-0333">Golgi apparatus</keyword>
<keyword evidence="6 17" id="KW-0812">Transmembrane</keyword>
<comment type="subcellular location">
    <subcellularLocation>
        <location evidence="1">Golgi apparatus membrane</location>
        <topology evidence="1">Single-pass type II membrane protein</topology>
    </subcellularLocation>
</comment>
<organism evidence="18 19">
    <name type="scientific">Branchiostoma lanceolatum</name>
    <name type="common">Common lancelet</name>
    <name type="synonym">Amphioxus lanceolatum</name>
    <dbReference type="NCBI Taxonomy" id="7740"/>
    <lineage>
        <taxon>Eukaryota</taxon>
        <taxon>Metazoa</taxon>
        <taxon>Chordata</taxon>
        <taxon>Cephalochordata</taxon>
        <taxon>Leptocardii</taxon>
        <taxon>Amphioxiformes</taxon>
        <taxon>Branchiostomatidae</taxon>
        <taxon>Branchiostoma</taxon>
    </lineage>
</organism>
<dbReference type="Gene3D" id="3.90.1480.20">
    <property type="entry name" value="Glycosyl transferase family 29"/>
    <property type="match status" value="1"/>
</dbReference>
<dbReference type="AlphaFoldDB" id="A0A8K0EEN4"/>
<keyword evidence="8 17" id="KW-1133">Transmembrane helix</keyword>
<dbReference type="Proteomes" id="UP000838412">
    <property type="component" value="Chromosome 18"/>
</dbReference>
<comment type="similarity">
    <text evidence="3">Belongs to the glycosyltransferase 29 family.</text>
</comment>
<evidence type="ECO:0000256" key="4">
    <source>
        <dbReference type="ARBA" id="ARBA00022676"/>
    </source>
</evidence>
<protein>
    <recommendedName>
        <fullName evidence="14">alpha-N-acetylgalactosaminide alpha-2,6-sialyltransferase</fullName>
        <ecNumber evidence="14">2.4.3.3</ecNumber>
    </recommendedName>
</protein>
<dbReference type="GO" id="GO:0000139">
    <property type="term" value="C:Golgi membrane"/>
    <property type="evidence" value="ECO:0007669"/>
    <property type="project" value="UniProtKB-SubCell"/>
</dbReference>
<dbReference type="InterPro" id="IPR001675">
    <property type="entry name" value="Glyco_trans_29"/>
</dbReference>
<keyword evidence="10 17" id="KW-0472">Membrane</keyword>
<proteinExistence type="inferred from homology"/>
<dbReference type="CDD" id="cd23964">
    <property type="entry name" value="GT29_ST6GALNAC1_2"/>
    <property type="match status" value="1"/>
</dbReference>
<keyword evidence="5" id="KW-0808">Transferase</keyword>
<comment type="catalytic activity">
    <reaction evidence="16">
        <text>a 3-O-[N-acetyl-alpha-D-galactosaminyl]-L-threonyl-[protein] + CMP-N-acetyl-beta-neuraminate = a 3-O-[N-acetyl-alpha-neuraminosyl-(2-&gt;6)-N-acetyl-alpha-D-galactosaminyl]-L-threonyl-[protein] + CMP + H(+)</text>
        <dbReference type="Rhea" id="RHEA:81643"/>
        <dbReference type="Rhea" id="RHEA-COMP:11689"/>
        <dbReference type="Rhea" id="RHEA-COMP:19720"/>
        <dbReference type="ChEBI" id="CHEBI:15378"/>
        <dbReference type="ChEBI" id="CHEBI:57812"/>
        <dbReference type="ChEBI" id="CHEBI:60377"/>
        <dbReference type="ChEBI" id="CHEBI:87075"/>
        <dbReference type="ChEBI" id="CHEBI:231970"/>
    </reaction>
    <physiologicalReaction direction="left-to-right" evidence="16">
        <dbReference type="Rhea" id="RHEA:81644"/>
    </physiologicalReaction>
</comment>
<evidence type="ECO:0000256" key="1">
    <source>
        <dbReference type="ARBA" id="ARBA00004323"/>
    </source>
</evidence>
<dbReference type="InterPro" id="IPR038578">
    <property type="entry name" value="GT29-like_sf"/>
</dbReference>
<evidence type="ECO:0000256" key="9">
    <source>
        <dbReference type="ARBA" id="ARBA00023034"/>
    </source>
</evidence>